<dbReference type="PANTHER" id="PTHR43434">
    <property type="entry name" value="PHOSPHOGLYCOLATE PHOSPHATASE"/>
    <property type="match status" value="1"/>
</dbReference>
<protein>
    <submittedName>
        <fullName evidence="1">Hydrolase</fullName>
    </submittedName>
</protein>
<dbReference type="OrthoDB" id="31226at2157"/>
<dbReference type="Gene3D" id="3.40.50.1000">
    <property type="entry name" value="HAD superfamily/HAD-like"/>
    <property type="match status" value="1"/>
</dbReference>
<reference evidence="2" key="1">
    <citation type="submission" date="2016-03" db="EMBL/GenBank/DDBJ databases">
        <authorList>
            <person name="Oger P.M."/>
        </authorList>
    </citation>
    <scope>NUCLEOTIDE SEQUENCE [LARGE SCALE GENOMIC DNA]</scope>
    <source>
        <strain evidence="2">OG-1</strain>
    </source>
</reference>
<dbReference type="AlphaFoldDB" id="A0A142CWJ6"/>
<dbReference type="GeneID" id="27140525"/>
<dbReference type="KEGG" id="tpep:A0127_08215"/>
<dbReference type="Pfam" id="PF00702">
    <property type="entry name" value="Hydrolase"/>
    <property type="match status" value="1"/>
</dbReference>
<keyword evidence="2" id="KW-1185">Reference proteome</keyword>
<dbReference type="GO" id="GO:0006281">
    <property type="term" value="P:DNA repair"/>
    <property type="evidence" value="ECO:0007669"/>
    <property type="project" value="TreeGrafter"/>
</dbReference>
<dbReference type="GO" id="GO:0008967">
    <property type="term" value="F:phosphoglycolate phosphatase activity"/>
    <property type="evidence" value="ECO:0007669"/>
    <property type="project" value="TreeGrafter"/>
</dbReference>
<dbReference type="InterPro" id="IPR050155">
    <property type="entry name" value="HAD-like_hydrolase_sf"/>
</dbReference>
<keyword evidence="1" id="KW-0378">Hydrolase</keyword>
<dbReference type="Proteomes" id="UP000073604">
    <property type="component" value="Chromosome"/>
</dbReference>
<organism evidence="1 2">
    <name type="scientific">Thermococcus peptonophilus</name>
    <dbReference type="NCBI Taxonomy" id="53952"/>
    <lineage>
        <taxon>Archaea</taxon>
        <taxon>Methanobacteriati</taxon>
        <taxon>Methanobacteriota</taxon>
        <taxon>Thermococci</taxon>
        <taxon>Thermococcales</taxon>
        <taxon>Thermococcaceae</taxon>
        <taxon>Thermococcus</taxon>
    </lineage>
</organism>
<dbReference type="Gene3D" id="1.10.150.240">
    <property type="entry name" value="Putative phosphatase, domain 2"/>
    <property type="match status" value="1"/>
</dbReference>
<dbReference type="InterPro" id="IPR023214">
    <property type="entry name" value="HAD_sf"/>
</dbReference>
<dbReference type="RefSeq" id="WP_062390244.1">
    <property type="nucleotide sequence ID" value="NZ_CP014750.1"/>
</dbReference>
<dbReference type="PANTHER" id="PTHR43434:SF1">
    <property type="entry name" value="PHOSPHOGLYCOLATE PHOSPHATASE"/>
    <property type="match status" value="1"/>
</dbReference>
<name>A0A142CWJ6_9EURY</name>
<evidence type="ECO:0000313" key="1">
    <source>
        <dbReference type="EMBL" id="AMQ19148.1"/>
    </source>
</evidence>
<dbReference type="SUPFAM" id="SSF56784">
    <property type="entry name" value="HAD-like"/>
    <property type="match status" value="1"/>
</dbReference>
<sequence>MIIAFDFDGTLADTYSCIEEAFRHALEKHYRWLPGKSLWAKLLTKIELQFERPTFGKHKKKSKPPFFLRTKFFERWFEERAKLSRPIDDAPALLKKLKEQGHTVISFSAEDFIDGMKVRRLKAMGIYDLFDDIIVFGHDMTIDEAFRLVRKKYGDEVFIWVDDKPWRFIGHGDENTEYVWYYFPFTAKFVEKKREVLALIPHLHVIRDLWSLFDVIENVKRRRENAKEKA</sequence>
<dbReference type="InterPro" id="IPR036412">
    <property type="entry name" value="HAD-like_sf"/>
</dbReference>
<evidence type="ECO:0000313" key="2">
    <source>
        <dbReference type="Proteomes" id="UP000073604"/>
    </source>
</evidence>
<gene>
    <name evidence="1" type="ORF">A0127_08215</name>
</gene>
<accession>A0A142CWJ6</accession>
<proteinExistence type="predicted"/>
<dbReference type="STRING" id="53952.A0127_08215"/>
<dbReference type="EMBL" id="CP014750">
    <property type="protein sequence ID" value="AMQ19148.1"/>
    <property type="molecule type" value="Genomic_DNA"/>
</dbReference>
<dbReference type="InterPro" id="IPR023198">
    <property type="entry name" value="PGP-like_dom2"/>
</dbReference>